<feature type="transmembrane region" description="Helical" evidence="1">
    <location>
        <begin position="615"/>
        <end position="645"/>
    </location>
</feature>
<comment type="subcellular location">
    <subcellularLocation>
        <location evidence="1">Cell membrane</location>
        <topology evidence="1">Multi-pass membrane protein</topology>
    </subcellularLocation>
</comment>
<feature type="transmembrane region" description="Helical" evidence="1">
    <location>
        <begin position="102"/>
        <end position="131"/>
    </location>
</feature>
<feature type="transmembrane region" description="Helical" evidence="1">
    <location>
        <begin position="233"/>
        <end position="259"/>
    </location>
</feature>
<dbReference type="AlphaFoldDB" id="A0A943SME6"/>
<feature type="transmembrane region" description="Helical" evidence="1">
    <location>
        <begin position="20"/>
        <end position="42"/>
    </location>
</feature>
<dbReference type="InterPro" id="IPR052536">
    <property type="entry name" value="ABC-4_Integral_Memb_Prot"/>
</dbReference>
<name>A0A943SME6_9FIRM</name>
<keyword evidence="1" id="KW-1003">Cell membrane</keyword>
<dbReference type="PANTHER" id="PTHR46795">
    <property type="entry name" value="ABC TRANSPORTER PERMEASE-RELATED-RELATED"/>
    <property type="match status" value="1"/>
</dbReference>
<gene>
    <name evidence="2" type="ORF">KH327_02690</name>
</gene>
<dbReference type="RefSeq" id="WP_278637147.1">
    <property type="nucleotide sequence ID" value="NZ_JAGZZP010000003.1"/>
</dbReference>
<dbReference type="GO" id="GO:0055085">
    <property type="term" value="P:transmembrane transport"/>
    <property type="evidence" value="ECO:0007669"/>
    <property type="project" value="UniProtKB-UniRule"/>
</dbReference>
<keyword evidence="1" id="KW-0812">Transmembrane</keyword>
<dbReference type="GO" id="GO:0005886">
    <property type="term" value="C:plasma membrane"/>
    <property type="evidence" value="ECO:0007669"/>
    <property type="project" value="UniProtKB-SubCell"/>
</dbReference>
<keyword evidence="1" id="KW-0472">Membrane</keyword>
<keyword evidence="1" id="KW-1133">Transmembrane helix</keyword>
<feature type="transmembrane region" description="Helical" evidence="1">
    <location>
        <begin position="590"/>
        <end position="609"/>
    </location>
</feature>
<feature type="transmembrane region" description="Helical" evidence="1">
    <location>
        <begin position="57"/>
        <end position="81"/>
    </location>
</feature>
<comment type="caution">
    <text evidence="2">The sequence shown here is derived from an EMBL/GenBank/DDBJ whole genome shotgun (WGS) entry which is preliminary data.</text>
</comment>
<protein>
    <submittedName>
        <fullName evidence="2">FtsX-like permease family protein</fullName>
    </submittedName>
</protein>
<keyword evidence="1" id="KW-0813">Transport</keyword>
<dbReference type="EMBL" id="JAGZZP010000003">
    <property type="protein sequence ID" value="MBS6534718.1"/>
    <property type="molecule type" value="Genomic_DNA"/>
</dbReference>
<dbReference type="InterPro" id="IPR027022">
    <property type="entry name" value="ABC_permease_BceB-typ"/>
</dbReference>
<proteinExistence type="inferred from homology"/>
<evidence type="ECO:0000313" key="2">
    <source>
        <dbReference type="EMBL" id="MBS6534718.1"/>
    </source>
</evidence>
<feature type="transmembrane region" description="Helical" evidence="1">
    <location>
        <begin position="151"/>
        <end position="175"/>
    </location>
</feature>
<evidence type="ECO:0000313" key="3">
    <source>
        <dbReference type="Proteomes" id="UP000748991"/>
    </source>
</evidence>
<dbReference type="PANTHER" id="PTHR46795:SF3">
    <property type="entry name" value="ABC TRANSPORTER PERMEASE"/>
    <property type="match status" value="1"/>
</dbReference>
<feature type="transmembrane region" description="Helical" evidence="1">
    <location>
        <begin position="531"/>
        <end position="556"/>
    </location>
</feature>
<feature type="transmembrane region" description="Helical" evidence="1">
    <location>
        <begin position="289"/>
        <end position="313"/>
    </location>
</feature>
<comment type="similarity">
    <text evidence="1">Belongs to the ABC-4 integral membrane protein family.</text>
</comment>
<evidence type="ECO:0000256" key="1">
    <source>
        <dbReference type="PIRNR" id="PIRNR018968"/>
    </source>
</evidence>
<reference evidence="2" key="1">
    <citation type="submission" date="2021-02" db="EMBL/GenBank/DDBJ databases">
        <title>Infant gut strain persistence is associated with maternal origin, phylogeny, and functional potential including surface adhesion and iron acquisition.</title>
        <authorList>
            <person name="Lou Y.C."/>
        </authorList>
    </citation>
    <scope>NUCLEOTIDE SEQUENCE</scope>
    <source>
        <strain evidence="2">L3_060_052G1_dasL3_060_052G1_concoct_1</strain>
    </source>
</reference>
<sequence length="660" mass="75422">MKSLYRNLALSGIKRNKNIFMPFIGTIIFLIVLNSICLSLVLDKSLAGASGMETMKIFLFYGVIVLSIFSLIMLSSVYSFIQKRKLKEQGLYLILGLEKRHMRIILFWEIIYIIIFSILPASIFSLVLYKLSLGIFVKLTNISINIFEGGFFNNILAVAIIALIFIAILIFVFAIKIIKMRNYSPIDLVNESKAGEKKNKFTKLVALLGIIFIASGYAISLTTKNPMEAFIKFFLAVLLVIIGTYCAFSVIVSLILEIIKNKKDLYYKKDNFFAISGLLYRVKNNSRSLASIAILSTAFTVVLTSGISLYVGIDDVVNRLFPSDYTLEIEDNSIGINNLEEYRNKVNKYLDEKGFNVKPFTTMEWNVPLLKTDSGVESLKSEDIDKAAFKNNLVDLQVIYTRDSNLKFDDADILYFEDEGIKDWIGELDYKAKSISEEENDVPIENVITIFEKNKIFVKDYKIAEEISKKYEVKDSNIFSIEPSVKTTINGVNEENFAENLKENLDKIKVNENQKIKVIDRGETKLEFLRMYGVIFFVGLILSLAFLVTMGLSIYYKELTEGYEDVERFRILKELGLGDIEAERSIKKQMATLLFLPIIFCIVHTSFAFPSLKNMLMIIGLMNIPLFIKSMIFVMLIYIIIYLGIYKFTEKVYAKIVLEK</sequence>
<dbReference type="Proteomes" id="UP000748991">
    <property type="component" value="Unassembled WGS sequence"/>
</dbReference>
<dbReference type="PIRSF" id="PIRSF018968">
    <property type="entry name" value="ABC_permease_BceB"/>
    <property type="match status" value="1"/>
</dbReference>
<feature type="transmembrane region" description="Helical" evidence="1">
    <location>
        <begin position="201"/>
        <end position="221"/>
    </location>
</feature>
<accession>A0A943SME6</accession>
<organism evidence="2 3">
    <name type="scientific">Peptoniphilus harei</name>
    <dbReference type="NCBI Taxonomy" id="54005"/>
    <lineage>
        <taxon>Bacteria</taxon>
        <taxon>Bacillati</taxon>
        <taxon>Bacillota</taxon>
        <taxon>Tissierellia</taxon>
        <taxon>Tissierellales</taxon>
        <taxon>Peptoniphilaceae</taxon>
        <taxon>Peptoniphilus</taxon>
    </lineage>
</organism>